<dbReference type="Proteomes" id="UP001549145">
    <property type="component" value="Unassembled WGS sequence"/>
</dbReference>
<evidence type="ECO:0000256" key="1">
    <source>
        <dbReference type="SAM" id="MobiDB-lite"/>
    </source>
</evidence>
<dbReference type="EMBL" id="JBEPMM010000027">
    <property type="protein sequence ID" value="MET3695385.1"/>
    <property type="molecule type" value="Genomic_DNA"/>
</dbReference>
<feature type="compositionally biased region" description="Basic and acidic residues" evidence="1">
    <location>
        <begin position="12"/>
        <end position="22"/>
    </location>
</feature>
<feature type="region of interest" description="Disordered" evidence="1">
    <location>
        <begin position="1"/>
        <end position="22"/>
    </location>
</feature>
<dbReference type="RefSeq" id="WP_238279324.1">
    <property type="nucleotide sequence ID" value="NZ_BPQL01000055.1"/>
</dbReference>
<accession>A0ABV2LF85</accession>
<sequence>MPSLKLSNPFRRGGDRPSLKDRAASLKATAARVMRRKPADPFEGTTCPDGFVPYPFDKPMSFMNIRGVIHAEGVRLLDLAQAEYARRCAFITDDVPEDERRARRQAHRASLHLDTLEALAKGQEAAPAAVQGSAPTSLGLACDWAIGHVEWINETSKAEIWDDARLDEEAGKSDAVWARATVEPSFTLGDLSAKARMLLADLEGEALDFDVELDDRDRLTIAVLREVSALVPALPTGEEDRTAPASIPQSDEPATLESAATLSFDAYEFDDPILSPTEWGNRIQEQIWGLLLMDRLLRMGKAEMVTFISDAGQKNDATPEGMYRALDGAQVTLEGWGKALDLARTRYMVAASSAVLDATPAAEG</sequence>
<feature type="region of interest" description="Disordered" evidence="1">
    <location>
        <begin position="235"/>
        <end position="254"/>
    </location>
</feature>
<protein>
    <submittedName>
        <fullName evidence="2">Uncharacterized protein</fullName>
    </submittedName>
</protein>
<reference evidence="2 3" key="1">
    <citation type="submission" date="2024-06" db="EMBL/GenBank/DDBJ databases">
        <title>Genomic Encyclopedia of Type Strains, Phase IV (KMG-IV): sequencing the most valuable type-strain genomes for metagenomic binning, comparative biology and taxonomic classification.</title>
        <authorList>
            <person name="Goeker M."/>
        </authorList>
    </citation>
    <scope>NUCLEOTIDE SEQUENCE [LARGE SCALE GENOMIC DNA]</scope>
    <source>
        <strain evidence="2 3">DSM 21331</strain>
    </source>
</reference>
<proteinExistence type="predicted"/>
<evidence type="ECO:0000313" key="3">
    <source>
        <dbReference type="Proteomes" id="UP001549145"/>
    </source>
</evidence>
<organism evidence="2 3">
    <name type="scientific">Methylobacterium goesingense</name>
    <dbReference type="NCBI Taxonomy" id="243690"/>
    <lineage>
        <taxon>Bacteria</taxon>
        <taxon>Pseudomonadati</taxon>
        <taxon>Pseudomonadota</taxon>
        <taxon>Alphaproteobacteria</taxon>
        <taxon>Hyphomicrobiales</taxon>
        <taxon>Methylobacteriaceae</taxon>
        <taxon>Methylobacterium</taxon>
    </lineage>
</organism>
<evidence type="ECO:0000313" key="2">
    <source>
        <dbReference type="EMBL" id="MET3695385.1"/>
    </source>
</evidence>
<gene>
    <name evidence="2" type="ORF">ABID43_004953</name>
</gene>
<name>A0ABV2LF85_9HYPH</name>
<comment type="caution">
    <text evidence="2">The sequence shown here is derived from an EMBL/GenBank/DDBJ whole genome shotgun (WGS) entry which is preliminary data.</text>
</comment>
<keyword evidence="3" id="KW-1185">Reference proteome</keyword>